<name>A0A9P8Q1Z8_WICPI</name>
<reference evidence="1" key="2">
    <citation type="submission" date="2021-01" db="EMBL/GenBank/DDBJ databases">
        <authorList>
            <person name="Schikora-Tamarit M.A."/>
        </authorList>
    </citation>
    <scope>NUCLEOTIDE SEQUENCE</scope>
    <source>
        <strain evidence="1">CBS2887</strain>
    </source>
</reference>
<dbReference type="AlphaFoldDB" id="A0A9P8Q1Z8"/>
<proteinExistence type="predicted"/>
<gene>
    <name evidence="1" type="ORF">WICPIJ_007716</name>
</gene>
<comment type="caution">
    <text evidence="1">The sequence shown here is derived from an EMBL/GenBank/DDBJ whole genome shotgun (WGS) entry which is preliminary data.</text>
</comment>
<keyword evidence="2" id="KW-1185">Reference proteome</keyword>
<evidence type="ECO:0000313" key="2">
    <source>
        <dbReference type="Proteomes" id="UP000774326"/>
    </source>
</evidence>
<accession>A0A9P8Q1Z8</accession>
<reference evidence="1" key="1">
    <citation type="journal article" date="2021" name="Open Biol.">
        <title>Shared evolutionary footprints suggest mitochondrial oxidative damage underlies multiple complex I losses in fungi.</title>
        <authorList>
            <person name="Schikora-Tamarit M.A."/>
            <person name="Marcet-Houben M."/>
            <person name="Nosek J."/>
            <person name="Gabaldon T."/>
        </authorList>
    </citation>
    <scope>NUCLEOTIDE SEQUENCE</scope>
    <source>
        <strain evidence="1">CBS2887</strain>
    </source>
</reference>
<evidence type="ECO:0000313" key="1">
    <source>
        <dbReference type="EMBL" id="KAH3681314.1"/>
    </source>
</evidence>
<protein>
    <submittedName>
        <fullName evidence="1">Uncharacterized protein</fullName>
    </submittedName>
</protein>
<sequence>MISSFFEDAKDPNKKGHLQEHLFLIKHSEVPIGSHMNRPYNDKRRKKEEAEDTLKKWLSGFPFELKTVVLDQSHTLPEDHVIHDENVYIIPLSDYSLKDLTTHESLLNKLSQSTSLFVLQSDNTFRIDSMLEIFKRSRQLEKKNWKLGVLPEKGTRTFNISHDSQLAMFLETHPQIEFEMLDDVLELVLERMTVSGDKVIIHQMSATKLSLLNCHDSFIKGFQYGESEELKISIRAQKEPQPKFYPFSIVHLTIIQPTTVRLHEITKLEKVTFSRCKKLSVFFKLQSISDSDSEMGSVVYMNQVSLPSAIQLDIKLEESVKLLKIDSLKAEQLKHIWINSCAAEQTIHATDTDLPNLSLIKTNSFKCMIGLLSTIPTSSLTSLIVEHDTASSHDIAIAETLQFPKLVNLILARADRVPQLVNAPELKLLQVDHVIDESDLNLSKLNERSPSLEFLRLKGQINVTDFPEQFALLQIMIIDITRVQGSTESGLLNGMISKMRVPKLQVLDWRLDWRVKKCVLNLNFAQATLLRSVVLNITSDEPVAEEEDSLDSLIREDADQFEKVYKLGDLPNLQLLTITSEFNMIELSNSDNLEYFQAIQPMFNSRIRGTIADLKLLNLSPLTDTQYDIITRSIEFHSFSALRYTDTVASESPCVATKDYVSQTHRASSHKLFLANEVHSRTLSFEQWPNFNRIVLQNLKFDELD</sequence>
<dbReference type="Proteomes" id="UP000774326">
    <property type="component" value="Unassembled WGS sequence"/>
</dbReference>
<dbReference type="EMBL" id="JAEUBG010004470">
    <property type="protein sequence ID" value="KAH3681314.1"/>
    <property type="molecule type" value="Genomic_DNA"/>
</dbReference>
<organism evidence="1 2">
    <name type="scientific">Wickerhamomyces pijperi</name>
    <name type="common">Yeast</name>
    <name type="synonym">Pichia pijperi</name>
    <dbReference type="NCBI Taxonomy" id="599730"/>
    <lineage>
        <taxon>Eukaryota</taxon>
        <taxon>Fungi</taxon>
        <taxon>Dikarya</taxon>
        <taxon>Ascomycota</taxon>
        <taxon>Saccharomycotina</taxon>
        <taxon>Saccharomycetes</taxon>
        <taxon>Phaffomycetales</taxon>
        <taxon>Wickerhamomycetaceae</taxon>
        <taxon>Wickerhamomyces</taxon>
    </lineage>
</organism>